<dbReference type="EMBL" id="JAAXLA010000016">
    <property type="protein sequence ID" value="NMH97879.1"/>
    <property type="molecule type" value="Genomic_DNA"/>
</dbReference>
<sequence>MIRVAAVGECMIELTHQGERSLSLGFAGDTFNTALYLARSTRPQDPGPDVRIDYVTAVGDDWYSGQLLAAAAAEGIGTGLVERIPGASPGLYLVRTDDAGERSFTYYRSESAARRLFGAGYPDRVDRALAGSDVIYLSAITLQILTVQARERLWAALAACRARGGRVVFDSNYRPAGWPDAAAARAAVQRTLALTDLYLPTLTDEQALHGDRDARACATRLAAYGITEIVIKDGAGGCLVVADGDAVTVPARTGIPVVDTTAAGDSFNAGYLAARLRGGPPPAAAGAAHRLAATVIGHPGAVVPPGVLPRRAPVLSGSP</sequence>
<feature type="domain" description="Carbohydrate kinase PfkB" evidence="3">
    <location>
        <begin position="2"/>
        <end position="302"/>
    </location>
</feature>
<reference evidence="4 5" key="1">
    <citation type="submission" date="2020-04" db="EMBL/GenBank/DDBJ databases">
        <authorList>
            <person name="Klaysubun C."/>
            <person name="Duangmal K."/>
            <person name="Lipun K."/>
        </authorList>
    </citation>
    <scope>NUCLEOTIDE SEQUENCE [LARGE SCALE GENOMIC DNA]</scope>
    <source>
        <strain evidence="4 5">K10HN5</strain>
    </source>
</reference>
<protein>
    <submittedName>
        <fullName evidence="4">Sugar kinase</fullName>
    </submittedName>
</protein>
<dbReference type="InterPro" id="IPR011611">
    <property type="entry name" value="PfkB_dom"/>
</dbReference>
<keyword evidence="5" id="KW-1185">Reference proteome</keyword>
<proteinExistence type="predicted"/>
<evidence type="ECO:0000313" key="4">
    <source>
        <dbReference type="EMBL" id="NMH97879.1"/>
    </source>
</evidence>
<dbReference type="CDD" id="cd01166">
    <property type="entry name" value="KdgK"/>
    <property type="match status" value="1"/>
</dbReference>
<dbReference type="Proteomes" id="UP000820669">
    <property type="component" value="Unassembled WGS sequence"/>
</dbReference>
<dbReference type="SUPFAM" id="SSF53613">
    <property type="entry name" value="Ribokinase-like"/>
    <property type="match status" value="1"/>
</dbReference>
<keyword evidence="2 4" id="KW-0418">Kinase</keyword>
<evidence type="ECO:0000313" key="5">
    <source>
        <dbReference type="Proteomes" id="UP000820669"/>
    </source>
</evidence>
<name>A0ABX1SCA8_9PSEU</name>
<organism evidence="4 5">
    <name type="scientific">Pseudonocardia acidicola</name>
    <dbReference type="NCBI Taxonomy" id="2724939"/>
    <lineage>
        <taxon>Bacteria</taxon>
        <taxon>Bacillati</taxon>
        <taxon>Actinomycetota</taxon>
        <taxon>Actinomycetes</taxon>
        <taxon>Pseudonocardiales</taxon>
        <taxon>Pseudonocardiaceae</taxon>
        <taxon>Pseudonocardia</taxon>
    </lineage>
</organism>
<accession>A0ABX1SCA8</accession>
<dbReference type="PANTHER" id="PTHR10584">
    <property type="entry name" value="SUGAR KINASE"/>
    <property type="match status" value="1"/>
</dbReference>
<gene>
    <name evidence="4" type="ORF">HF526_11230</name>
</gene>
<comment type="caution">
    <text evidence="4">The sequence shown here is derived from an EMBL/GenBank/DDBJ whole genome shotgun (WGS) entry which is preliminary data.</text>
</comment>
<dbReference type="PANTHER" id="PTHR10584:SF166">
    <property type="entry name" value="RIBOKINASE"/>
    <property type="match status" value="1"/>
</dbReference>
<keyword evidence="1" id="KW-0808">Transferase</keyword>
<dbReference type="RefSeq" id="WP_169381323.1">
    <property type="nucleotide sequence ID" value="NZ_JAAXLA010000016.1"/>
</dbReference>
<evidence type="ECO:0000259" key="3">
    <source>
        <dbReference type="Pfam" id="PF00294"/>
    </source>
</evidence>
<evidence type="ECO:0000256" key="1">
    <source>
        <dbReference type="ARBA" id="ARBA00022679"/>
    </source>
</evidence>
<dbReference type="InterPro" id="IPR029056">
    <property type="entry name" value="Ribokinase-like"/>
</dbReference>
<dbReference type="GO" id="GO:0016301">
    <property type="term" value="F:kinase activity"/>
    <property type="evidence" value="ECO:0007669"/>
    <property type="project" value="UniProtKB-KW"/>
</dbReference>
<dbReference type="PROSITE" id="PS00584">
    <property type="entry name" value="PFKB_KINASES_2"/>
    <property type="match status" value="1"/>
</dbReference>
<evidence type="ECO:0000256" key="2">
    <source>
        <dbReference type="ARBA" id="ARBA00022777"/>
    </source>
</evidence>
<dbReference type="Gene3D" id="3.40.1190.20">
    <property type="match status" value="1"/>
</dbReference>
<dbReference type="Pfam" id="PF00294">
    <property type="entry name" value="PfkB"/>
    <property type="match status" value="1"/>
</dbReference>
<dbReference type="InterPro" id="IPR002173">
    <property type="entry name" value="Carboh/pur_kinase_PfkB_CS"/>
</dbReference>